<gene>
    <name evidence="7" type="ORF">Fcan01_23748</name>
</gene>
<comment type="caution">
    <text evidence="3">Lacks conserved residue(s) required for the propagation of feature annotation.</text>
</comment>
<keyword evidence="5" id="KW-0732">Signal</keyword>
<evidence type="ECO:0000256" key="2">
    <source>
        <dbReference type="ARBA" id="ARBA00023157"/>
    </source>
</evidence>
<dbReference type="InterPro" id="IPR035914">
    <property type="entry name" value="Sperma_CUB_dom_sf"/>
</dbReference>
<protein>
    <submittedName>
        <fullName evidence="7">Procollagen C-endopeptidase enhancer 1</fullName>
    </submittedName>
</protein>
<reference evidence="7 8" key="1">
    <citation type="submission" date="2015-12" db="EMBL/GenBank/DDBJ databases">
        <title>The genome of Folsomia candida.</title>
        <authorList>
            <person name="Faddeeva A."/>
            <person name="Derks M.F."/>
            <person name="Anvar Y."/>
            <person name="Smit S."/>
            <person name="Van Straalen N."/>
            <person name="Roelofs D."/>
        </authorList>
    </citation>
    <scope>NUCLEOTIDE SEQUENCE [LARGE SCALE GENOMIC DNA]</scope>
    <source>
        <strain evidence="7 8">VU population</strain>
        <tissue evidence="7">Whole body</tissue>
    </source>
</reference>
<dbReference type="PANTHER" id="PTHR24251">
    <property type="entry name" value="OVOCHYMASE-RELATED"/>
    <property type="match status" value="1"/>
</dbReference>
<dbReference type="AlphaFoldDB" id="A0A226D7I2"/>
<dbReference type="InterPro" id="IPR000859">
    <property type="entry name" value="CUB_dom"/>
</dbReference>
<comment type="caution">
    <text evidence="7">The sequence shown here is derived from an EMBL/GenBank/DDBJ whole genome shotgun (WGS) entry which is preliminary data.</text>
</comment>
<dbReference type="PROSITE" id="PS01180">
    <property type="entry name" value="CUB"/>
    <property type="match status" value="1"/>
</dbReference>
<feature type="signal peptide" evidence="5">
    <location>
        <begin position="1"/>
        <end position="18"/>
    </location>
</feature>
<evidence type="ECO:0000313" key="8">
    <source>
        <dbReference type="Proteomes" id="UP000198287"/>
    </source>
</evidence>
<dbReference type="SUPFAM" id="SSF49854">
    <property type="entry name" value="Spermadhesin, CUB domain"/>
    <property type="match status" value="1"/>
</dbReference>
<feature type="compositionally biased region" description="Low complexity" evidence="4">
    <location>
        <begin position="286"/>
        <end position="306"/>
    </location>
</feature>
<keyword evidence="8" id="KW-1185">Reference proteome</keyword>
<feature type="domain" description="CUB" evidence="6">
    <location>
        <begin position="36"/>
        <end position="154"/>
    </location>
</feature>
<dbReference type="OMA" id="ANRINTW"/>
<evidence type="ECO:0000256" key="4">
    <source>
        <dbReference type="SAM" id="MobiDB-lite"/>
    </source>
</evidence>
<accession>A0A226D7I2</accession>
<dbReference type="STRING" id="158441.A0A226D7I2"/>
<evidence type="ECO:0000259" key="6">
    <source>
        <dbReference type="PROSITE" id="PS01180"/>
    </source>
</evidence>
<feature type="region of interest" description="Disordered" evidence="4">
    <location>
        <begin position="283"/>
        <end position="306"/>
    </location>
</feature>
<name>A0A226D7I2_FOLCA</name>
<dbReference type="SMART" id="SM00042">
    <property type="entry name" value="CUB"/>
    <property type="match status" value="1"/>
</dbReference>
<dbReference type="EMBL" id="LNIX01000029">
    <property type="protein sequence ID" value="OXA41495.1"/>
    <property type="molecule type" value="Genomic_DNA"/>
</dbReference>
<evidence type="ECO:0000313" key="7">
    <source>
        <dbReference type="EMBL" id="OXA41495.1"/>
    </source>
</evidence>
<dbReference type="Proteomes" id="UP000198287">
    <property type="component" value="Unassembled WGS sequence"/>
</dbReference>
<sequence length="595" mass="66060">MAYQLFLLIVILPTACLASLPDFVQDDGISKDLTVCGGTIESDSGVITYSGSPTLSRGDECVWVIHLQARMWFSFNFSKFDINSGFLDCRDGGVRIYALTNLVGPDESQRYSFCYNDPPPEEFFLGHTIAVVILHIGSQNLSPGSGFELNWSGRSIDPLRTKHASAYSTLPEGIVKYPVTGTYPTSVAATWLFKPVSNVDLSISKIGLEECSLDGGEDRCACDALILYQIGTSGQLNETKRMCGEEASVDFSNLKGTFLLAFFTDLEDLRGGTGFTARYYPNQNITPATQSPTTTSESETTRTTNTVTSTVKPAVEFHIITELLPLRHGTVTTIKFGVNQFESMTGHRCGGMLQGTPTWQAINYKPHNGHGPHERCTWTIDGRNHTTFSFKLLQPVFDRLAFAFVTSFTNADVPLMANHRISSSNTTFESTVPGSLAIITFATGNESNYGGLYLYFRSVGPTPDNTTRSSRDDSVLVAEQELIMHPVEPGYYKNYELSSFLVNKPNYQFNGESLRYNFHEKKQGSINDNDFVEAYQFHYPGGWTHYRRLTTNNGIFEHDDIVLFIFVSNYINPGTGFIIDVTRRINSTTGSVEIK</sequence>
<keyword evidence="1" id="KW-0677">Repeat</keyword>
<feature type="chain" id="PRO_5013393556" evidence="5">
    <location>
        <begin position="19"/>
        <end position="595"/>
    </location>
</feature>
<dbReference type="Gene3D" id="2.60.120.290">
    <property type="entry name" value="Spermadhesin, CUB domain"/>
    <property type="match status" value="2"/>
</dbReference>
<proteinExistence type="predicted"/>
<dbReference type="OrthoDB" id="9935125at2759"/>
<keyword evidence="2" id="KW-1015">Disulfide bond</keyword>
<evidence type="ECO:0000256" key="5">
    <source>
        <dbReference type="SAM" id="SignalP"/>
    </source>
</evidence>
<evidence type="ECO:0000256" key="3">
    <source>
        <dbReference type="PROSITE-ProRule" id="PRU00059"/>
    </source>
</evidence>
<organism evidence="7 8">
    <name type="scientific">Folsomia candida</name>
    <name type="common">Springtail</name>
    <dbReference type="NCBI Taxonomy" id="158441"/>
    <lineage>
        <taxon>Eukaryota</taxon>
        <taxon>Metazoa</taxon>
        <taxon>Ecdysozoa</taxon>
        <taxon>Arthropoda</taxon>
        <taxon>Hexapoda</taxon>
        <taxon>Collembola</taxon>
        <taxon>Entomobryomorpha</taxon>
        <taxon>Isotomoidea</taxon>
        <taxon>Isotomidae</taxon>
        <taxon>Proisotominae</taxon>
        <taxon>Folsomia</taxon>
    </lineage>
</organism>
<evidence type="ECO:0000256" key="1">
    <source>
        <dbReference type="ARBA" id="ARBA00022737"/>
    </source>
</evidence>